<name>A0A366M9G0_9ACTN</name>
<sequence>MSRSKGRQGRPYRRARAQLLAESTICWICGHDGADTADHVIPLSLGGDPLAPENLRPAHGVRGCAVCGRKCNSSRGAKMTLPAPRASRAW</sequence>
<keyword evidence="1" id="KW-0540">Nuclease</keyword>
<keyword evidence="2" id="KW-1185">Reference proteome</keyword>
<dbReference type="RefSeq" id="WP_113979463.1">
    <property type="nucleotide sequence ID" value="NZ_QMEY01000001.1"/>
</dbReference>
<comment type="caution">
    <text evidence="1">The sequence shown here is derived from an EMBL/GenBank/DDBJ whole genome shotgun (WGS) entry which is preliminary data.</text>
</comment>
<dbReference type="CDD" id="cd00085">
    <property type="entry name" value="HNHc"/>
    <property type="match status" value="1"/>
</dbReference>
<gene>
    <name evidence="1" type="ORF">DP939_02495</name>
</gene>
<dbReference type="InterPro" id="IPR003615">
    <property type="entry name" value="HNH_nuc"/>
</dbReference>
<dbReference type="AlphaFoldDB" id="A0A366M9G0"/>
<dbReference type="OrthoDB" id="2084290at2"/>
<keyword evidence="1" id="KW-0255">Endonuclease</keyword>
<dbReference type="GO" id="GO:0004519">
    <property type="term" value="F:endonuclease activity"/>
    <property type="evidence" value="ECO:0007669"/>
    <property type="project" value="UniProtKB-KW"/>
</dbReference>
<dbReference type="Gene3D" id="1.10.30.50">
    <property type="match status" value="1"/>
</dbReference>
<dbReference type="EMBL" id="QMEY01000001">
    <property type="protein sequence ID" value="RBQ22169.1"/>
    <property type="molecule type" value="Genomic_DNA"/>
</dbReference>
<evidence type="ECO:0000313" key="2">
    <source>
        <dbReference type="Proteomes" id="UP000253303"/>
    </source>
</evidence>
<proteinExistence type="predicted"/>
<evidence type="ECO:0000313" key="1">
    <source>
        <dbReference type="EMBL" id="RBQ22169.1"/>
    </source>
</evidence>
<protein>
    <submittedName>
        <fullName evidence="1">HNH endonuclease</fullName>
    </submittedName>
</protein>
<keyword evidence="1" id="KW-0378">Hydrolase</keyword>
<dbReference type="Proteomes" id="UP000253303">
    <property type="component" value="Unassembled WGS sequence"/>
</dbReference>
<reference evidence="1 2" key="1">
    <citation type="submission" date="2018-06" db="EMBL/GenBank/DDBJ databases">
        <title>Sphaerisporangium craniellae sp. nov., isolated from a marine sponge in the South China Sea.</title>
        <authorList>
            <person name="Li L."/>
        </authorList>
    </citation>
    <scope>NUCLEOTIDE SEQUENCE [LARGE SCALE GENOMIC DNA]</scope>
    <source>
        <strain evidence="1 2">LHW63015</strain>
    </source>
</reference>
<organism evidence="1 2">
    <name type="scientific">Spongiactinospora rosea</name>
    <dbReference type="NCBI Taxonomy" id="2248750"/>
    <lineage>
        <taxon>Bacteria</taxon>
        <taxon>Bacillati</taxon>
        <taxon>Actinomycetota</taxon>
        <taxon>Actinomycetes</taxon>
        <taxon>Streptosporangiales</taxon>
        <taxon>Streptosporangiaceae</taxon>
        <taxon>Spongiactinospora</taxon>
    </lineage>
</organism>
<accession>A0A366M9G0</accession>